<reference evidence="1 2" key="1">
    <citation type="journal article" date="2016" name="J. Hazard. Mater.">
        <title>A newly isolated Pseudomonas putida S-1 strain for batch-mode-propanethiol degradation and continuous treatment of propanethiol-containing waste gas.</title>
        <authorList>
            <person name="Chen D.Z."/>
            <person name="Sun Y.M."/>
            <person name="Han L.M."/>
            <person name="Chen J."/>
            <person name="Ye J.X."/>
            <person name="Chen J.M."/>
        </authorList>
    </citation>
    <scope>NUCLEOTIDE SEQUENCE [LARGE SCALE GENOMIC DNA]</scope>
    <source>
        <strain evidence="1 2">S-1</strain>
    </source>
</reference>
<dbReference type="GeneID" id="87481812"/>
<dbReference type="RefSeq" id="WP_100634006.1">
    <property type="nucleotide sequence ID" value="NZ_CP074676.1"/>
</dbReference>
<dbReference type="EMBL" id="CP074676">
    <property type="protein sequence ID" value="QVL16965.1"/>
    <property type="molecule type" value="Genomic_DNA"/>
</dbReference>
<evidence type="ECO:0000313" key="2">
    <source>
        <dbReference type="Proteomes" id="UP000678154"/>
    </source>
</evidence>
<name>A0ABX8DNN2_9PSED</name>
<keyword evidence="2" id="KW-1185">Reference proteome</keyword>
<gene>
    <name evidence="1" type="ORF">KH389_16235</name>
</gene>
<organism evidence="1 2">
    <name type="scientific">Pseudomonas qingdaonensis</name>
    <dbReference type="NCBI Taxonomy" id="2056231"/>
    <lineage>
        <taxon>Bacteria</taxon>
        <taxon>Pseudomonadati</taxon>
        <taxon>Pseudomonadota</taxon>
        <taxon>Gammaproteobacteria</taxon>
        <taxon>Pseudomonadales</taxon>
        <taxon>Pseudomonadaceae</taxon>
        <taxon>Pseudomonas</taxon>
    </lineage>
</organism>
<protein>
    <submittedName>
        <fullName evidence="1">Uncharacterized protein</fullName>
    </submittedName>
</protein>
<proteinExistence type="predicted"/>
<accession>A0ABX8DNN2</accession>
<dbReference type="Proteomes" id="UP000678154">
    <property type="component" value="Chromosome"/>
</dbReference>
<evidence type="ECO:0000313" key="1">
    <source>
        <dbReference type="EMBL" id="QVL16965.1"/>
    </source>
</evidence>
<sequence>MSDEHPIPLKVLAAKRIKWGVIIDAYLTNVAKVGARYSAIAFADRSGLIGDGETVATPPAMAVAEQQGFVLLQSLCGRDHYVVVSWLEADEASTHPCP</sequence>